<dbReference type="GO" id="GO:0061631">
    <property type="term" value="F:ubiquitin conjugating enzyme activity"/>
    <property type="evidence" value="ECO:0007669"/>
    <property type="project" value="TreeGrafter"/>
</dbReference>
<dbReference type="PANTHER" id="PTHR46116">
    <property type="entry name" value="(E3-INDEPENDENT) E2 UBIQUITIN-CONJUGATING ENZYME"/>
    <property type="match status" value="1"/>
</dbReference>
<evidence type="ECO:0000256" key="1">
    <source>
        <dbReference type="ARBA" id="ARBA00022679"/>
    </source>
</evidence>
<feature type="compositionally biased region" description="Low complexity" evidence="3">
    <location>
        <begin position="360"/>
        <end position="373"/>
    </location>
</feature>
<evidence type="ECO:0000259" key="4">
    <source>
        <dbReference type="PROSITE" id="PS50127"/>
    </source>
</evidence>
<feature type="region of interest" description="Disordered" evidence="3">
    <location>
        <begin position="922"/>
        <end position="942"/>
    </location>
</feature>
<sequence length="1602" mass="179270">MAADHQFFYEDEVFRVNKNGKIMFGMVVENFKLYSSDDSSSSSDDEEPKVEEGHIRVAWHPHGKKEVISEKKVGLANRSLMPGDVVRRLSRGEHSMKGYCRNIHVSACVQIKGTNKIIENVDSKSLIPFEKLSSGTSIVMDSWVGGVQLVHIRLTLFLRDGSKCYLSDPESYCFLSCNEQNDKFAENYYPGQCLRGPIKYLDTAEWIHCTKRTKALLANKSAKKIKVYVEAVDTVSALVDWKCQICCKDGDTSGKPLHTMIMGEDFKKLRLLNYFKACTLQVGDRNMYRLKDSDQLLTVSEWKKGLKEKLSVIGRNLPNSSDELNRLARKRSYCNSQADEQPTPAEKTGSGEMDISGVASSNENSDDNSLLDSNVKRSDKSSWMQNLLGIAKPTIDEVYSLIHLSQKKVCGHFNKTNSVDELGSKNPPQTMDDESIVSGNLSAIENKARLESTASNENNSNFLDSLKVRDLPKITENAAVKCSEVFKSTMNTTLNALNNSDWQEFNVKGKNPEETGPNINSFEEFPPLEASKKTDDDVNDTCKEPYELSESYDSECDEDYSDEEEEDAESVCGDGPSSLSSTCSSTTSNKSSNQRQGKSVVKLMAKVLKKKKLKGARKKKPNLNVQPGDMLVVETVRTFSAADVVWQDGSIELGIPSTELYPIHHLDDQEFFPGDFVIENRTEDTELLERVGPEKYNRLYGVIQSVDHIGRTAKLKWFLTYVSPSDPVPSLVQENEMSVYDLKDHPDFQFRPGDVVVRLGNVDNEHQNATAGQILDIYPEGQVYVWWAEGFKTMSWPQDLYKLNDTDSDDSEIWDHSGSEGVWETDSEEVVYTPSSPVVDNNFLVKIKLANNIEMARGTLKRLEKMIRDSPELLTSENIKKFYGVYRDCRSLDKYLGTSFFRDKRFYTLIFEVKELERTGEQKKSDAKVANDQNSGSEIKQSSLHSVKRLNLLKSSSLNSCNEETETVVSPELDKSDEWSSPAAKKSSRSLSTVTGEFLSANLASLEMEFFNNSVVNAAKSDSALSSSIEDTQMDSCQNSSAEQPVDQPKKVIAATGGWKTTCHPCVELCQLILEQLLKAEAEVYKLLNHPSCKSLQEELTGVKNADEMIDDIHKYTQINSFASEKLTPIEGPIPDSPESPDPETADVRFADGSIIYRSKSLLDLLAETQKSQTIVVYENDTSADSGVDAEFELPASVSKVLLQKEGEGFSMLSAVPECHKYESSKYVLPHVTNPRNFMKTVNNEIKLLLTSLPCGITVKGFEGRMDLYSAMIEGPENTPYEDGLFFFDIQLPSDYPDQPPLCHYTSYCSDRLNPNLYEDGKVCVSLLGTWSGRGTEMWTSSSNLLQVLVSIQGLILVSEPYFNEAGYENQKGTQQGHSNSQLYNEMVVLKLVQAMTKLLIHPPSTFQQEIMKHFTARAEKLITRLENWLFISENHSAYISGLIDLQEKQNRLKKLGAIKLPEYPLLPASKGFCLSLRKALNSFKDTLKSVGIVFSQEPVFTSNSQLGSDKSGSSSVGEPQSNRILESKIGENLEKSRNSEDSVQKIESDENLVNRVSNIQVRKVDRSKSCVEKVKSLSKIDENFKSGQNNICSLKSSSSKS</sequence>
<dbReference type="Proteomes" id="UP001152759">
    <property type="component" value="Chromosome 8"/>
</dbReference>
<dbReference type="Pfam" id="PF23044">
    <property type="entry name" value="SH3-C_UBE2O"/>
    <property type="match status" value="1"/>
</dbReference>
<dbReference type="SUPFAM" id="SSF54495">
    <property type="entry name" value="UBC-like"/>
    <property type="match status" value="1"/>
</dbReference>
<feature type="compositionally biased region" description="Low complexity" evidence="3">
    <location>
        <begin position="1503"/>
        <end position="1518"/>
    </location>
</feature>
<dbReference type="Pfam" id="PF00179">
    <property type="entry name" value="UQ_con"/>
    <property type="match status" value="1"/>
</dbReference>
<dbReference type="PANTHER" id="PTHR46116:SF15">
    <property type="entry name" value="(E3-INDEPENDENT) E2 UBIQUITIN-CONJUGATING ENZYME"/>
    <property type="match status" value="1"/>
</dbReference>
<dbReference type="KEGG" id="btab:109034637"/>
<dbReference type="InterPro" id="IPR000608">
    <property type="entry name" value="UBC"/>
</dbReference>
<dbReference type="PROSITE" id="PS50127">
    <property type="entry name" value="UBC_2"/>
    <property type="match status" value="1"/>
</dbReference>
<feature type="region of interest" description="Disordered" evidence="3">
    <location>
        <begin position="964"/>
        <end position="986"/>
    </location>
</feature>
<dbReference type="InterPro" id="IPR057733">
    <property type="entry name" value="UBE2O-like_SH3-B"/>
</dbReference>
<evidence type="ECO:0000313" key="6">
    <source>
        <dbReference type="Proteomes" id="UP001152759"/>
    </source>
</evidence>
<keyword evidence="2" id="KW-0833">Ubl conjugation pathway</keyword>
<feature type="compositionally biased region" description="Polar residues" evidence="3">
    <location>
        <begin position="931"/>
        <end position="942"/>
    </location>
</feature>
<reference evidence="5" key="1">
    <citation type="submission" date="2021-12" db="EMBL/GenBank/DDBJ databases">
        <authorList>
            <person name="King R."/>
        </authorList>
    </citation>
    <scope>NUCLEOTIDE SEQUENCE</scope>
</reference>
<organism evidence="5 6">
    <name type="scientific">Bemisia tabaci</name>
    <name type="common">Sweetpotato whitefly</name>
    <name type="synonym">Aleurodes tabaci</name>
    <dbReference type="NCBI Taxonomy" id="7038"/>
    <lineage>
        <taxon>Eukaryota</taxon>
        <taxon>Metazoa</taxon>
        <taxon>Ecdysozoa</taxon>
        <taxon>Arthropoda</taxon>
        <taxon>Hexapoda</taxon>
        <taxon>Insecta</taxon>
        <taxon>Pterygota</taxon>
        <taxon>Neoptera</taxon>
        <taxon>Paraneoptera</taxon>
        <taxon>Hemiptera</taxon>
        <taxon>Sternorrhyncha</taxon>
        <taxon>Aleyrodoidea</taxon>
        <taxon>Aleyrodidae</taxon>
        <taxon>Aleyrodinae</taxon>
        <taxon>Bemisia</taxon>
    </lineage>
</organism>
<dbReference type="CDD" id="cd23837">
    <property type="entry name" value="UBCc_UBE2O"/>
    <property type="match status" value="1"/>
</dbReference>
<protein>
    <recommendedName>
        <fullName evidence="4">UBC core domain-containing protein</fullName>
    </recommendedName>
</protein>
<dbReference type="SMART" id="SM00212">
    <property type="entry name" value="UBCc"/>
    <property type="match status" value="1"/>
</dbReference>
<feature type="compositionally biased region" description="Acidic residues" evidence="3">
    <location>
        <begin position="550"/>
        <end position="569"/>
    </location>
</feature>
<dbReference type="Pfam" id="PF23043">
    <property type="entry name" value="SH3-B_UBE2O"/>
    <property type="match status" value="1"/>
</dbReference>
<evidence type="ECO:0000256" key="2">
    <source>
        <dbReference type="ARBA" id="ARBA00022786"/>
    </source>
</evidence>
<feature type="region of interest" description="Disordered" evidence="3">
    <location>
        <begin position="506"/>
        <end position="598"/>
    </location>
</feature>
<dbReference type="InterPro" id="IPR057734">
    <property type="entry name" value="UBE2O-like_SH3-C"/>
</dbReference>
<feature type="domain" description="UBC core" evidence="4">
    <location>
        <begin position="1237"/>
        <end position="1397"/>
    </location>
</feature>
<evidence type="ECO:0000313" key="5">
    <source>
        <dbReference type="EMBL" id="CAH0395025.1"/>
    </source>
</evidence>
<dbReference type="InterPro" id="IPR057735">
    <property type="entry name" value="UBE2O-like_tSH3-B"/>
</dbReference>
<keyword evidence="1" id="KW-0808">Transferase</keyword>
<evidence type="ECO:0000256" key="3">
    <source>
        <dbReference type="SAM" id="MobiDB-lite"/>
    </source>
</evidence>
<feature type="compositionally biased region" description="Basic and acidic residues" evidence="3">
    <location>
        <begin position="530"/>
        <end position="546"/>
    </location>
</feature>
<dbReference type="EMBL" id="OU963869">
    <property type="protein sequence ID" value="CAH0395025.1"/>
    <property type="molecule type" value="Genomic_DNA"/>
</dbReference>
<keyword evidence="6" id="KW-1185">Reference proteome</keyword>
<dbReference type="Pfam" id="PF23046">
    <property type="entry name" value="tSH3-B_UBE2O"/>
    <property type="match status" value="1"/>
</dbReference>
<feature type="region of interest" description="Disordered" evidence="3">
    <location>
        <begin position="333"/>
        <end position="374"/>
    </location>
</feature>
<accession>A0A9P0AP76</accession>
<proteinExistence type="predicted"/>
<dbReference type="Gene3D" id="3.10.110.10">
    <property type="entry name" value="Ubiquitin Conjugating Enzyme"/>
    <property type="match status" value="1"/>
</dbReference>
<name>A0A9P0AP76_BEMTA</name>
<gene>
    <name evidence="5" type="ORF">BEMITA_LOCUS13261</name>
</gene>
<feature type="region of interest" description="Disordered" evidence="3">
    <location>
        <begin position="1503"/>
        <end position="1522"/>
    </location>
</feature>
<dbReference type="InterPro" id="IPR016135">
    <property type="entry name" value="UBQ-conjugating_enzyme/RWD"/>
</dbReference>
<feature type="compositionally biased region" description="Low complexity" evidence="3">
    <location>
        <begin position="577"/>
        <end position="598"/>
    </location>
</feature>